<dbReference type="InterPro" id="IPR036890">
    <property type="entry name" value="HATPase_C_sf"/>
</dbReference>
<feature type="region of interest" description="Disordered" evidence="8">
    <location>
        <begin position="434"/>
        <end position="491"/>
    </location>
</feature>
<keyword evidence="7" id="KW-0067">ATP-binding</keyword>
<dbReference type="SMART" id="SM00911">
    <property type="entry name" value="HWE_HK"/>
    <property type="match status" value="1"/>
</dbReference>
<evidence type="ECO:0000313" key="11">
    <source>
        <dbReference type="EMBL" id="GAA0605971.1"/>
    </source>
</evidence>
<comment type="catalytic activity">
    <reaction evidence="1">
        <text>ATP + protein L-histidine = ADP + protein N-phospho-L-histidine.</text>
        <dbReference type="EC" id="2.7.13.3"/>
    </reaction>
</comment>
<keyword evidence="3" id="KW-0597">Phosphoprotein</keyword>
<dbReference type="Pfam" id="PF07536">
    <property type="entry name" value="HWE_HK"/>
    <property type="match status" value="1"/>
</dbReference>
<evidence type="ECO:0000256" key="9">
    <source>
        <dbReference type="SAM" id="Phobius"/>
    </source>
</evidence>
<keyword evidence="9" id="KW-0812">Transmembrane</keyword>
<evidence type="ECO:0000256" key="2">
    <source>
        <dbReference type="ARBA" id="ARBA00012438"/>
    </source>
</evidence>
<sequence>MGSNNRNGRRRFGRGGAGVLGAAALAAVLLAGGGAALNDRISAELLRQDAEAEALSWAADLSTNLPDLSALVERRAPSPEALTRLAMARKVGGVFRYKIFDGRGDLVFVSDDLDRIAPEDMERDLASHRGSSPVAKRLLAGGTHVEAARGAPPHRPAYYAEAYVPVLRDGAVLGVVEVYVDQTAQRARYEAAFVRVEGFTAALILLAGLLPLGLVLRQTRKRREAEALQALLAREADHRAKNVFAVVQSVLRLTPKGDAAAYALAVEGRVAALARAHALLADGAWAGADLRTVAERELAPYAGGGLSADGSAAASLEGPPVPLAAAAVQPLAVVLHELATNAAKYGALSRPEGRVRLSWRVDEDAGLLVLRWAESGGPAISGPPARRGFGSKVIDATARGQLGGTVAFGWGVEGLRADIAFPLGRALAAAAPHAAKAPAPPSAPSQDSAPHAPLPHDPPSPLPAQPPSAWPDPSPRRPAATATAAVPEAVA</sequence>
<feature type="transmembrane region" description="Helical" evidence="9">
    <location>
        <begin position="198"/>
        <end position="216"/>
    </location>
</feature>
<reference evidence="11 12" key="1">
    <citation type="journal article" date="2019" name="Int. J. Syst. Evol. Microbiol.">
        <title>The Global Catalogue of Microorganisms (GCM) 10K type strain sequencing project: providing services to taxonomists for standard genome sequencing and annotation.</title>
        <authorList>
            <consortium name="The Broad Institute Genomics Platform"/>
            <consortium name="The Broad Institute Genome Sequencing Center for Infectious Disease"/>
            <person name="Wu L."/>
            <person name="Ma J."/>
        </authorList>
    </citation>
    <scope>NUCLEOTIDE SEQUENCE [LARGE SCALE GENOMIC DNA]</scope>
    <source>
        <strain evidence="11 12">JCM 9933</strain>
    </source>
</reference>
<dbReference type="Proteomes" id="UP001501588">
    <property type="component" value="Unassembled WGS sequence"/>
</dbReference>
<feature type="domain" description="Signal transduction histidine kinase HWE region" evidence="10">
    <location>
        <begin position="235"/>
        <end position="320"/>
    </location>
</feature>
<feature type="compositionally biased region" description="Pro residues" evidence="8">
    <location>
        <begin position="452"/>
        <end position="473"/>
    </location>
</feature>
<name>A0ABN1G822_9PROT</name>
<dbReference type="RefSeq" id="WP_343898103.1">
    <property type="nucleotide sequence ID" value="NZ_BAAAFZ010000104.1"/>
</dbReference>
<organism evidence="11 12">
    <name type="scientific">Craurococcus roseus</name>
    <dbReference type="NCBI Taxonomy" id="77585"/>
    <lineage>
        <taxon>Bacteria</taxon>
        <taxon>Pseudomonadati</taxon>
        <taxon>Pseudomonadota</taxon>
        <taxon>Alphaproteobacteria</taxon>
        <taxon>Acetobacterales</taxon>
        <taxon>Acetobacteraceae</taxon>
        <taxon>Craurococcus</taxon>
    </lineage>
</organism>
<dbReference type="SUPFAM" id="SSF55874">
    <property type="entry name" value="ATPase domain of HSP90 chaperone/DNA topoisomerase II/histidine kinase"/>
    <property type="match status" value="1"/>
</dbReference>
<keyword evidence="4" id="KW-0808">Transferase</keyword>
<dbReference type="PROSITE" id="PS51318">
    <property type="entry name" value="TAT"/>
    <property type="match status" value="1"/>
</dbReference>
<feature type="compositionally biased region" description="Low complexity" evidence="8">
    <location>
        <begin position="477"/>
        <end position="491"/>
    </location>
</feature>
<evidence type="ECO:0000256" key="3">
    <source>
        <dbReference type="ARBA" id="ARBA00022553"/>
    </source>
</evidence>
<evidence type="ECO:0000256" key="4">
    <source>
        <dbReference type="ARBA" id="ARBA00022679"/>
    </source>
</evidence>
<gene>
    <name evidence="11" type="ORF">GCM10009416_49180</name>
</gene>
<dbReference type="InterPro" id="IPR006311">
    <property type="entry name" value="TAT_signal"/>
</dbReference>
<evidence type="ECO:0000259" key="10">
    <source>
        <dbReference type="SMART" id="SM00911"/>
    </source>
</evidence>
<keyword evidence="12" id="KW-1185">Reference proteome</keyword>
<keyword evidence="6" id="KW-0418">Kinase</keyword>
<evidence type="ECO:0000256" key="7">
    <source>
        <dbReference type="ARBA" id="ARBA00022840"/>
    </source>
</evidence>
<keyword evidence="9" id="KW-0472">Membrane</keyword>
<keyword evidence="5" id="KW-0547">Nucleotide-binding</keyword>
<dbReference type="InterPro" id="IPR011102">
    <property type="entry name" value="Sig_transdc_His_kinase_HWE"/>
</dbReference>
<proteinExistence type="predicted"/>
<evidence type="ECO:0000313" key="12">
    <source>
        <dbReference type="Proteomes" id="UP001501588"/>
    </source>
</evidence>
<dbReference type="EMBL" id="BAAAFZ010000104">
    <property type="protein sequence ID" value="GAA0605971.1"/>
    <property type="molecule type" value="Genomic_DNA"/>
</dbReference>
<dbReference type="PANTHER" id="PTHR41523:SF8">
    <property type="entry name" value="ETHYLENE RESPONSE SENSOR PROTEIN"/>
    <property type="match status" value="1"/>
</dbReference>
<keyword evidence="9" id="KW-1133">Transmembrane helix</keyword>
<evidence type="ECO:0000256" key="6">
    <source>
        <dbReference type="ARBA" id="ARBA00022777"/>
    </source>
</evidence>
<protein>
    <recommendedName>
        <fullName evidence="2">histidine kinase</fullName>
        <ecNumber evidence="2">2.7.13.3</ecNumber>
    </recommendedName>
</protein>
<dbReference type="Gene3D" id="3.30.565.10">
    <property type="entry name" value="Histidine kinase-like ATPase, C-terminal domain"/>
    <property type="match status" value="1"/>
</dbReference>
<dbReference type="EC" id="2.7.13.3" evidence="2"/>
<dbReference type="PANTHER" id="PTHR41523">
    <property type="entry name" value="TWO-COMPONENT SYSTEM SENSOR PROTEIN"/>
    <property type="match status" value="1"/>
</dbReference>
<evidence type="ECO:0000256" key="1">
    <source>
        <dbReference type="ARBA" id="ARBA00000085"/>
    </source>
</evidence>
<comment type="caution">
    <text evidence="11">The sequence shown here is derived from an EMBL/GenBank/DDBJ whole genome shotgun (WGS) entry which is preliminary data.</text>
</comment>
<evidence type="ECO:0000256" key="8">
    <source>
        <dbReference type="SAM" id="MobiDB-lite"/>
    </source>
</evidence>
<accession>A0ABN1G822</accession>
<evidence type="ECO:0000256" key="5">
    <source>
        <dbReference type="ARBA" id="ARBA00022741"/>
    </source>
</evidence>